<dbReference type="PANTHER" id="PTHR35602:SF3">
    <property type="entry name" value="ESTERASE YQIA"/>
    <property type="match status" value="1"/>
</dbReference>
<dbReference type="InterPro" id="IPR008886">
    <property type="entry name" value="UPF0227/Esterase_YqiA"/>
</dbReference>
<proteinExistence type="predicted"/>
<comment type="caution">
    <text evidence="1">The sequence shown here is derived from an EMBL/GenBank/DDBJ whole genome shotgun (WGS) entry which is preliminary data.</text>
</comment>
<organism evidence="1 2">
    <name type="scientific">Echinimonas agarilytica</name>
    <dbReference type="NCBI Taxonomy" id="1215918"/>
    <lineage>
        <taxon>Bacteria</taxon>
        <taxon>Pseudomonadati</taxon>
        <taxon>Pseudomonadota</taxon>
        <taxon>Gammaproteobacteria</taxon>
        <taxon>Alteromonadales</taxon>
        <taxon>Echinimonadaceae</taxon>
        <taxon>Echinimonas</taxon>
    </lineage>
</organism>
<dbReference type="Proteomes" id="UP001165393">
    <property type="component" value="Unassembled WGS sequence"/>
</dbReference>
<dbReference type="InterPro" id="IPR029058">
    <property type="entry name" value="AB_hydrolase_fold"/>
</dbReference>
<dbReference type="AlphaFoldDB" id="A0AA42B820"/>
<sequence length="200" mass="22297">MALHHVVYLHGYMSSDLSYKGQSTHKAAAAFPSVKVHTPCLSDYPRQAMQQMHGLIDDILEQSQPVGLIGSSLGGFYAHYLAECYGLSAVLINPAVEPYDLLSDMLGVKTNPYTHERVEHTAEHMDHLRALERPVTGRSRLQVRLQTGDETLDYKNSVRYFEQSDVRVEQGGDHAFQGYAEQCPEIIRFLLASGSAVDFA</sequence>
<keyword evidence="2" id="KW-1185">Reference proteome</keyword>
<evidence type="ECO:0000313" key="1">
    <source>
        <dbReference type="EMBL" id="MCM2680394.1"/>
    </source>
</evidence>
<gene>
    <name evidence="1" type="ORF">NAF29_12025</name>
</gene>
<evidence type="ECO:0000313" key="2">
    <source>
        <dbReference type="Proteomes" id="UP001165393"/>
    </source>
</evidence>
<accession>A0AA42B820</accession>
<dbReference type="EMBL" id="JAMQGP010000006">
    <property type="protein sequence ID" value="MCM2680394.1"/>
    <property type="molecule type" value="Genomic_DNA"/>
</dbReference>
<protein>
    <submittedName>
        <fullName evidence="1">Esterase YqiA</fullName>
    </submittedName>
</protein>
<dbReference type="Pfam" id="PF05728">
    <property type="entry name" value="UPF0227"/>
    <property type="match status" value="1"/>
</dbReference>
<dbReference type="Gene3D" id="3.40.50.1820">
    <property type="entry name" value="alpha/beta hydrolase"/>
    <property type="match status" value="1"/>
</dbReference>
<reference evidence="1 2" key="1">
    <citation type="journal article" date="2013" name="Antonie Van Leeuwenhoek">
        <title>Echinimonas agarilytica gen. nov., sp. nov., a new gammaproteobacterium isolated from the sea urchin Strongylocentrotus intermedius.</title>
        <authorList>
            <person name="Nedashkovskaya O.I."/>
            <person name="Stenkova A.M."/>
            <person name="Zhukova N.V."/>
            <person name="Van Trappen S."/>
            <person name="Lee J.S."/>
            <person name="Kim S.B."/>
        </authorList>
    </citation>
    <scope>NUCLEOTIDE SEQUENCE [LARGE SCALE GENOMIC DNA]</scope>
    <source>
        <strain evidence="1 2">KMM 6351</strain>
    </source>
</reference>
<dbReference type="SUPFAM" id="SSF53474">
    <property type="entry name" value="alpha/beta-Hydrolases"/>
    <property type="match status" value="1"/>
</dbReference>
<name>A0AA42B820_9GAMM</name>
<dbReference type="RefSeq" id="WP_251261828.1">
    <property type="nucleotide sequence ID" value="NZ_JAMQGP010000006.1"/>
</dbReference>
<dbReference type="PANTHER" id="PTHR35602">
    <property type="entry name" value="ESTERASE YQIA-RELATED"/>
    <property type="match status" value="1"/>
</dbReference>